<keyword evidence="4" id="KW-0460">Magnesium</keyword>
<evidence type="ECO:0000256" key="4">
    <source>
        <dbReference type="ARBA" id="ARBA00022842"/>
    </source>
</evidence>
<keyword evidence="3" id="KW-0378">Hydrolase</keyword>
<comment type="caution">
    <text evidence="6">The sequence shown here is derived from an EMBL/GenBank/DDBJ whole genome shotgun (WGS) entry which is preliminary data.</text>
</comment>
<evidence type="ECO:0000259" key="5">
    <source>
        <dbReference type="Pfam" id="PF13470"/>
    </source>
</evidence>
<dbReference type="RefSeq" id="WP_343961245.1">
    <property type="nucleotide sequence ID" value="NZ_BAAAKZ010000010.1"/>
</dbReference>
<dbReference type="Proteomes" id="UP001597181">
    <property type="component" value="Unassembled WGS sequence"/>
</dbReference>
<evidence type="ECO:0000256" key="2">
    <source>
        <dbReference type="ARBA" id="ARBA00022723"/>
    </source>
</evidence>
<evidence type="ECO:0000256" key="3">
    <source>
        <dbReference type="ARBA" id="ARBA00022801"/>
    </source>
</evidence>
<keyword evidence="1" id="KW-0540">Nuclease</keyword>
<name>A0ABW3TNJ3_9MICO</name>
<dbReference type="EMBL" id="JBHTLY010000004">
    <property type="protein sequence ID" value="MFD1202190.1"/>
    <property type="molecule type" value="Genomic_DNA"/>
</dbReference>
<gene>
    <name evidence="6" type="ORF">ACFQ3U_09845</name>
</gene>
<sequence>MAIRPGTAVVFDINVYLDYILGDDGGWPSVPTPPPPTTGNASADAIALAFADRFRLFASPHILRNVHEKMLAAGNGRRVADEFVRLIVDMCEFSGGAVVDPTVTDAGIGDFEDSHIIALARDAAVNADVIVSRDADLLRLGPAWHGRLILPPRDFVHQAM</sequence>
<organism evidence="6 7">
    <name type="scientific">Leucobacter albus</name>
    <dbReference type="NCBI Taxonomy" id="272210"/>
    <lineage>
        <taxon>Bacteria</taxon>
        <taxon>Bacillati</taxon>
        <taxon>Actinomycetota</taxon>
        <taxon>Actinomycetes</taxon>
        <taxon>Micrococcales</taxon>
        <taxon>Microbacteriaceae</taxon>
        <taxon>Leucobacter</taxon>
    </lineage>
</organism>
<evidence type="ECO:0000313" key="7">
    <source>
        <dbReference type="Proteomes" id="UP001597181"/>
    </source>
</evidence>
<evidence type="ECO:0000313" key="6">
    <source>
        <dbReference type="EMBL" id="MFD1202190.1"/>
    </source>
</evidence>
<accession>A0ABW3TNJ3</accession>
<proteinExistence type="predicted"/>
<feature type="domain" description="PIN" evidence="5">
    <location>
        <begin position="9"/>
        <end position="135"/>
    </location>
</feature>
<dbReference type="Pfam" id="PF13470">
    <property type="entry name" value="PIN_3"/>
    <property type="match status" value="1"/>
</dbReference>
<reference evidence="7" key="1">
    <citation type="journal article" date="2019" name="Int. J. Syst. Evol. Microbiol.">
        <title>The Global Catalogue of Microorganisms (GCM) 10K type strain sequencing project: providing services to taxonomists for standard genome sequencing and annotation.</title>
        <authorList>
            <consortium name="The Broad Institute Genomics Platform"/>
            <consortium name="The Broad Institute Genome Sequencing Center for Infectious Disease"/>
            <person name="Wu L."/>
            <person name="Ma J."/>
        </authorList>
    </citation>
    <scope>NUCLEOTIDE SEQUENCE [LARGE SCALE GENOMIC DNA]</scope>
    <source>
        <strain evidence="7">CCUG 50213</strain>
    </source>
</reference>
<dbReference type="InterPro" id="IPR002716">
    <property type="entry name" value="PIN_dom"/>
</dbReference>
<keyword evidence="2" id="KW-0479">Metal-binding</keyword>
<protein>
    <submittedName>
        <fullName evidence="6">Toxin-antitoxin system toxin component, PIN family</fullName>
    </submittedName>
</protein>
<keyword evidence="7" id="KW-1185">Reference proteome</keyword>
<evidence type="ECO:0000256" key="1">
    <source>
        <dbReference type="ARBA" id="ARBA00022722"/>
    </source>
</evidence>